<dbReference type="SUPFAM" id="SSF52799">
    <property type="entry name" value="(Phosphotyrosine protein) phosphatases II"/>
    <property type="match status" value="1"/>
</dbReference>
<dbReference type="Ensembl" id="ENSVURT00010006052.1">
    <property type="protein sequence ID" value="ENSVURP00010005344.1"/>
    <property type="gene ID" value="ENSVURG00010002747.1"/>
</dbReference>
<evidence type="ECO:0000259" key="5">
    <source>
        <dbReference type="PROSITE" id="PS50003"/>
    </source>
</evidence>
<dbReference type="CDD" id="cd01235">
    <property type="entry name" value="PH_Sbf1_hMTMR5"/>
    <property type="match status" value="1"/>
</dbReference>
<dbReference type="InterPro" id="IPR005112">
    <property type="entry name" value="dDENN_dom"/>
</dbReference>
<dbReference type="SUPFAM" id="SSF50729">
    <property type="entry name" value="PH domain-like"/>
    <property type="match status" value="2"/>
</dbReference>
<dbReference type="Gene3D" id="3.30.450.200">
    <property type="match status" value="1"/>
</dbReference>
<dbReference type="InterPro" id="IPR004182">
    <property type="entry name" value="GRAM"/>
</dbReference>
<evidence type="ECO:0000256" key="4">
    <source>
        <dbReference type="SAM" id="SignalP"/>
    </source>
</evidence>
<dbReference type="PROSITE" id="PS50211">
    <property type="entry name" value="DENN"/>
    <property type="match status" value="1"/>
</dbReference>
<evidence type="ECO:0000259" key="6">
    <source>
        <dbReference type="PROSITE" id="PS50211"/>
    </source>
</evidence>
<dbReference type="SMART" id="SM00800">
    <property type="entry name" value="uDENN"/>
    <property type="match status" value="1"/>
</dbReference>
<dbReference type="InterPro" id="IPR005113">
    <property type="entry name" value="uDENN_dom"/>
</dbReference>
<accession>A0A4X2K056</accession>
<dbReference type="InterPro" id="IPR043153">
    <property type="entry name" value="DENN_C"/>
</dbReference>
<dbReference type="FunFam" id="3.30.450.200:FF:000004">
    <property type="entry name" value="SET binding factor 2"/>
    <property type="match status" value="1"/>
</dbReference>
<sequence length="1810" mass="201491">MTSASWVWAFFLAPYLHARNTLPPHHCHLTSFKSQVARGCSGWVCVSDRWPLVPTGSGEGHGQILQRFPEKDWEDNPFPQGIELFCQPSGWQLCPERNPPTFFIAVLTDINSERHYCACLTFWEPAPACSGEEEEEAGERASPSALVPPTQLFAPKTLVLVSRLDHAEVFRNSLGLIYTIHVEGLSVSLENVIGNLLTSAGGSSSLWGAGGALWGLGRALVASHRLLPGITNVLALFCAALTEHKILFLSRSYQRLTDACRGLLALLFPLRYSFTYVPILPAQLLEVLSTPTPFIIGVNSLFQAETQELLDVIIADLDGGTVTVPECVHIPPLPEPLHSQTHSALCMVLDPELERADLAFPPPATSTSSLKMQDKELRAVFLRLFAQLLQGYRWCLHIVRIHPEPVIRFHKAAFLGQRGLVEDDFLLKVLEGMAFAGFVSERGVPYRTTDLFDELVANEVKRMRADENQPHRVLRHVKELAEQLYKNENPYPAVTMHKVQRPGEGSHLRRVPPRPFPRLDESTVQWIIDQATAKLQGAPPAVRAEKKATVPSGPPMAAIVERNGAVHANSARRLEVVRNCISYVFEGKMLEAKKLLPAVLRALKGRAARRCLTRELHLHVQQNRAVLDHQQFDFVVRMMNCCLQDCTAMDEHGIAAALLPLVTAFCRKLSPGVTQFAYSCVQEHMVWSTPQFWEAMFYGDVQTHIRALYLEPTEEEDGPSAKVGPGKEDEEEERSALDVASEQRRLWPTLGRDKQQELVQKEESTVFSQAIHYANRMSYLLLPLDSSKSRLLRERAGLGDLESMSNSVVTNSMAGSVAESYDTESGFEDAETSDVAGAVVRFINRFVDKVCTESGVTSEHLKGLHVMVPDIVQMHIETLEAVHRESKRLPPIQKPKLLRPSLLPGEECVLDGLRVYLLPDGREEGSGGSVGGPALLPAEGAVFLTTYRVIFTGMPTDPLVGEQVVVRSFPVASLTKEKRISVQAHVDQFLQDGLQLRSCTFQLLKMAFDEEVGSESAEVFRKHLHKLRYPPDVKGTFAFTAGSIHTTGRQPRTAKEKSPSLRTLSRNLVKNAKRTISRQYVTRKKYNPPSWEQRGQPVPPEDQEDEISGLEPSTLTPASALKPSDRLTMNSLVERACCRDYQRLGLGTLSSSLSRAKSEPFRVTPVNRMYAICRSYPGLLIVPQSVQDNTLQRISRCYRQNRFPVVCWRSSRSKAVLLRSGGLHGKGVVGLFKAQNAPSPGQSQADSSSLEQEKYLQAVVSSMPRHADAASGRNTLSGFSSMHMASHGECPGSLGPSPLPPPAPGDPGVRAGGADGGHSARPSPITRSSLHVPFCPSQGVRPDPLQQWELVPIEVFEVRQVKASFKKLLKACVPGCPAGEQSPTYLRSLEESEWLSQIHKLLQVSVLVVELLDSGSSVLVSLEDGWDITTQVVSLVQLLSDPYYRTLEGFRLLVEKEWLSFGHRFTHRGAHTLAAQSSGFAPIFLQFLDCVHQVHSQFPMEFEFSQYYLKFLSYHHVSHRFRTFLLDSDYERIELGLLYEEKGERKSQAARGREDNVSNLKVWDFYTRETLAEGPPYDWELAQGPPEALEEERPDGGAPQSRRRVIWPCYDSRLRAQPDAISHLSSQELQRLEAELGRPSERWKDTWDRVKAAQRSEARQDGRVWAGSTPGTSIGSPIPPGPQPCSGPTRGACSGGQDGPRGRLAQPSAPNTDPPWALPALCWHRSYEGTLYKKGAFMKPWKARWFVLDKTKHQLRYYDHRVDTECKGVIDLAEVESVTPGTPTMGAPKTVDEKAFFDWVDRLQSCLSDA</sequence>
<dbReference type="InterPro" id="IPR011993">
    <property type="entry name" value="PH-like_dom_sf"/>
</dbReference>
<dbReference type="GO" id="GO:0016020">
    <property type="term" value="C:membrane"/>
    <property type="evidence" value="ECO:0007669"/>
    <property type="project" value="TreeGrafter"/>
</dbReference>
<keyword evidence="4" id="KW-0732">Signal</keyword>
<dbReference type="GO" id="GO:0005737">
    <property type="term" value="C:cytoplasm"/>
    <property type="evidence" value="ECO:0007669"/>
    <property type="project" value="TreeGrafter"/>
</dbReference>
<dbReference type="SMART" id="SM00233">
    <property type="entry name" value="PH"/>
    <property type="match status" value="1"/>
</dbReference>
<comment type="similarity">
    <text evidence="1">Belongs to the protein-tyrosine phosphatase family. Non-receptor class myotubularin subfamily.</text>
</comment>
<feature type="chain" id="PRO_5021330137" evidence="4">
    <location>
        <begin position="19"/>
        <end position="1810"/>
    </location>
</feature>
<reference evidence="9" key="1">
    <citation type="submission" date="2018-12" db="EMBL/GenBank/DDBJ databases">
        <authorList>
            <person name="Yazar S."/>
        </authorList>
    </citation>
    <scope>NUCLEOTIDE SEQUENCE [LARGE SCALE GENOMIC DNA]</scope>
</reference>
<feature type="compositionally biased region" description="Low complexity" evidence="3">
    <location>
        <begin position="1667"/>
        <end position="1676"/>
    </location>
</feature>
<dbReference type="PROSITE" id="PS51339">
    <property type="entry name" value="PPASE_MYOTUBULARIN"/>
    <property type="match status" value="1"/>
</dbReference>
<keyword evidence="2" id="KW-0344">Guanine-nucleotide releasing factor</keyword>
<dbReference type="InterPro" id="IPR037516">
    <property type="entry name" value="Tripartite_DENN"/>
</dbReference>
<dbReference type="InterPro" id="IPR001849">
    <property type="entry name" value="PH_domain"/>
</dbReference>
<dbReference type="FunFam" id="3.40.50.11500:FF:000006">
    <property type="entry name" value="SET binding factor 2"/>
    <property type="match status" value="1"/>
</dbReference>
<evidence type="ECO:0000313" key="8">
    <source>
        <dbReference type="Ensembl" id="ENSVURP00010005344.1"/>
    </source>
</evidence>
<feature type="domain" description="Myotubularin phosphatase" evidence="7">
    <location>
        <begin position="1131"/>
        <end position="1623"/>
    </location>
</feature>
<feature type="compositionally biased region" description="Basic and acidic residues" evidence="3">
    <location>
        <begin position="1647"/>
        <end position="1662"/>
    </location>
</feature>
<dbReference type="InterPro" id="IPR030564">
    <property type="entry name" value="Myotubularin"/>
</dbReference>
<protein>
    <submittedName>
        <fullName evidence="8">SET binding factor 1</fullName>
    </submittedName>
</protein>
<feature type="region of interest" description="Disordered" evidence="3">
    <location>
        <begin position="1083"/>
        <end position="1119"/>
    </location>
</feature>
<dbReference type="SMART" id="SM00801">
    <property type="entry name" value="dDENN"/>
    <property type="match status" value="1"/>
</dbReference>
<feature type="region of interest" description="Disordered" evidence="3">
    <location>
        <begin position="712"/>
        <end position="740"/>
    </location>
</feature>
<dbReference type="Pfam" id="PF02893">
    <property type="entry name" value="GRAM"/>
    <property type="match status" value="1"/>
</dbReference>
<dbReference type="GO" id="GO:0005085">
    <property type="term" value="F:guanyl-nucleotide exchange factor activity"/>
    <property type="evidence" value="ECO:0007669"/>
    <property type="project" value="UniProtKB-KW"/>
</dbReference>
<organism evidence="8 9">
    <name type="scientific">Vombatus ursinus</name>
    <name type="common">Common wombat</name>
    <dbReference type="NCBI Taxonomy" id="29139"/>
    <lineage>
        <taxon>Eukaryota</taxon>
        <taxon>Metazoa</taxon>
        <taxon>Chordata</taxon>
        <taxon>Craniata</taxon>
        <taxon>Vertebrata</taxon>
        <taxon>Euteleostomi</taxon>
        <taxon>Mammalia</taxon>
        <taxon>Metatheria</taxon>
        <taxon>Diprotodontia</taxon>
        <taxon>Vombatidae</taxon>
        <taxon>Vombatus</taxon>
    </lineage>
</organism>
<dbReference type="InterPro" id="IPR022096">
    <property type="entry name" value="SBF1/SBF2"/>
</dbReference>
<feature type="region of interest" description="Disordered" evidence="3">
    <location>
        <begin position="1647"/>
        <end position="1713"/>
    </location>
</feature>
<dbReference type="PROSITE" id="PS50003">
    <property type="entry name" value="PH_DOMAIN"/>
    <property type="match status" value="1"/>
</dbReference>
<feature type="domain" description="PH" evidence="5">
    <location>
        <begin position="1724"/>
        <end position="1810"/>
    </location>
</feature>
<dbReference type="InterPro" id="IPR010569">
    <property type="entry name" value="Myotubularin-like_Pase_dom"/>
</dbReference>
<evidence type="ECO:0000256" key="3">
    <source>
        <dbReference type="SAM" id="MobiDB-lite"/>
    </source>
</evidence>
<dbReference type="Pfam" id="PF02141">
    <property type="entry name" value="DENN"/>
    <property type="match status" value="1"/>
</dbReference>
<dbReference type="InterPro" id="IPR029021">
    <property type="entry name" value="Prot-tyrosine_phosphatase-like"/>
</dbReference>
<evidence type="ECO:0000256" key="2">
    <source>
        <dbReference type="ARBA" id="ARBA00022658"/>
    </source>
</evidence>
<dbReference type="Pfam" id="PF00169">
    <property type="entry name" value="PH"/>
    <property type="match status" value="1"/>
</dbReference>
<dbReference type="PANTHER" id="PTHR10807">
    <property type="entry name" value="MYOTUBULARIN-RELATED"/>
    <property type="match status" value="1"/>
</dbReference>
<feature type="domain" description="UDENN" evidence="6">
    <location>
        <begin position="44"/>
        <end position="449"/>
    </location>
</feature>
<dbReference type="Gene3D" id="3.40.50.11500">
    <property type="match status" value="1"/>
</dbReference>
<feature type="region of interest" description="Disordered" evidence="3">
    <location>
        <begin position="1266"/>
        <end position="1333"/>
    </location>
</feature>
<name>A0A4X2K056_VOMUR</name>
<dbReference type="SMART" id="SM00568">
    <property type="entry name" value="GRAM"/>
    <property type="match status" value="1"/>
</dbReference>
<keyword evidence="9" id="KW-1185">Reference proteome</keyword>
<reference evidence="8" key="3">
    <citation type="submission" date="2025-09" db="UniProtKB">
        <authorList>
            <consortium name="Ensembl"/>
        </authorList>
    </citation>
    <scope>IDENTIFICATION</scope>
</reference>
<gene>
    <name evidence="8" type="primary">SBF1</name>
</gene>
<dbReference type="PANTHER" id="PTHR10807:SF43">
    <property type="entry name" value="MYOTUBULARIN-RELATED PROTEIN 5"/>
    <property type="match status" value="1"/>
</dbReference>
<dbReference type="InterPro" id="IPR001194">
    <property type="entry name" value="cDENN_dom"/>
</dbReference>
<dbReference type="Gene3D" id="2.30.29.30">
    <property type="entry name" value="Pleckstrin-homology domain (PH domain)/Phosphotyrosine-binding domain (PTB)"/>
    <property type="match status" value="1"/>
</dbReference>
<evidence type="ECO:0000259" key="7">
    <source>
        <dbReference type="PROSITE" id="PS51339"/>
    </source>
</evidence>
<dbReference type="SMART" id="SM00799">
    <property type="entry name" value="DENN"/>
    <property type="match status" value="1"/>
</dbReference>
<dbReference type="Pfam" id="PF12335">
    <property type="entry name" value="SBF2"/>
    <property type="match status" value="1"/>
</dbReference>
<evidence type="ECO:0000313" key="9">
    <source>
        <dbReference type="Proteomes" id="UP000314987"/>
    </source>
</evidence>
<dbReference type="Proteomes" id="UP000314987">
    <property type="component" value="Unassembled WGS sequence"/>
</dbReference>
<evidence type="ECO:0000256" key="1">
    <source>
        <dbReference type="ARBA" id="ARBA00007471"/>
    </source>
</evidence>
<dbReference type="Pfam" id="PF06602">
    <property type="entry name" value="Myotub-related"/>
    <property type="match status" value="1"/>
</dbReference>
<dbReference type="Pfam" id="PF03456">
    <property type="entry name" value="uDENN"/>
    <property type="match status" value="1"/>
</dbReference>
<dbReference type="CDD" id="cd13340">
    <property type="entry name" value="PH-GRAM_MTMR5"/>
    <property type="match status" value="1"/>
</dbReference>
<feature type="signal peptide" evidence="4">
    <location>
        <begin position="1"/>
        <end position="18"/>
    </location>
</feature>
<dbReference type="GeneTree" id="ENSGT00940000155263"/>
<proteinExistence type="inferred from homology"/>
<reference evidence="8" key="2">
    <citation type="submission" date="2025-08" db="UniProtKB">
        <authorList>
            <consortium name="Ensembl"/>
        </authorList>
    </citation>
    <scope>IDENTIFICATION</scope>
</reference>